<feature type="region of interest" description="Disordered" evidence="1">
    <location>
        <begin position="1310"/>
        <end position="1335"/>
    </location>
</feature>
<evidence type="ECO:0000259" key="3">
    <source>
        <dbReference type="Pfam" id="PF13116"/>
    </source>
</evidence>
<keyword evidence="2" id="KW-1133">Transmembrane helix</keyword>
<gene>
    <name evidence="4" type="ORF">PROAA_1400006</name>
</gene>
<dbReference type="InterPro" id="IPR011836">
    <property type="entry name" value="YhdP"/>
</dbReference>
<dbReference type="PANTHER" id="PTHR38690:SF1">
    <property type="entry name" value="PROTEASE"/>
    <property type="match status" value="1"/>
</dbReference>
<proteinExistence type="predicted"/>
<feature type="transmembrane region" description="Helical" evidence="2">
    <location>
        <begin position="33"/>
        <end position="56"/>
    </location>
</feature>
<evidence type="ECO:0000313" key="4">
    <source>
        <dbReference type="EMBL" id="SBT04979.1"/>
    </source>
</evidence>
<dbReference type="Proteomes" id="UP000199600">
    <property type="component" value="Unassembled WGS sequence"/>
</dbReference>
<dbReference type="InterPro" id="IPR025263">
    <property type="entry name" value="YhdP_central"/>
</dbReference>
<dbReference type="NCBIfam" id="TIGR02099">
    <property type="entry name" value="YhdP family protein"/>
    <property type="match status" value="1"/>
</dbReference>
<feature type="compositionally biased region" description="Polar residues" evidence="1">
    <location>
        <begin position="1325"/>
        <end position="1335"/>
    </location>
</feature>
<feature type="domain" description="YhdP central" evidence="3">
    <location>
        <begin position="32"/>
        <end position="1304"/>
    </location>
</feature>
<dbReference type="RefSeq" id="WP_186410002.1">
    <property type="nucleotide sequence ID" value="NZ_FLQY01000047.1"/>
</dbReference>
<protein>
    <recommendedName>
        <fullName evidence="3">YhdP central domain-containing protein</fullName>
    </recommendedName>
</protein>
<sequence length="1335" mass="144761">MSLGEGLRSALYHRFHVLVPFVSHRFVRGMWRAVVWSFWLIYFGFIVLVLSLRYGVLPHIENYRVDIERFASQELGQTVSIGRIEASWEGINPDLTLLDVRIADSDGRPALAFSRVESILSWWSVPSAQLKLRLLRIDEPTLNLRRSADGRVFVAGIPINRERNDNDVSGWILEQRRIRIHGATLVWEDELRGAPTLVLEDVNFALDNDGKRHRFGLTALPPDALASKVDVRGDFRVKSIDEIKTWAGQVYAEIDYADLAVWQQWVDYPVALPHGQGGIRAWLGFAEGGLREIVADVSLQDVSVRLAQDLPVLALDHVSGHFGAKIPETGFEVTGRQVGLSTRKATILNSEPRETIRIEPMDFHLNWQPDPDDNIVIGSAGASRLDLAALAGLAEHFPFDAHTRQLLSDFAPRGLVSGLSAQWKSDAGHLQTYSLKAGFDGLALKAHGDIPGASGLSGVLEANEKVGNATLRSKKMTIDLPGVFPESPIALDMLNAHAKWKINKGILDAELTRADFAGPDAAGTAQGKYQTAGEGPGIVDLNAALVRADARAVWRFIPRTVGESTRFWLRDSLLSGGASEAKLTLKGNLVDFPFLDKSKGQFLVTVKARDVVLDFATGWPLIEGISGDLRFEGNGMSIQANRGSIMGAQISNTQVRIPDFDAPISTLIIKGNVDGATSDFLKFIEKSPVADRIDHFTDGMRATGKGHLDLDLFIPLDETKLGDSKIDGKYRFTNNELTVDAALPPFKQLNGSLHFSGEDLQLDEINSTFLGGPLKVKGGSQKDGNVLITANGLVDIAQLRKQVDSPLLGKLAGKTPYRGEVRINKRNADLLIESTLVGLSSTFPEPFSKGAGESLPLRFEKKLLPGASGSKGTNAESSARDQLDASLGSVLSMRLIRKKQPGGFAVERGAIAIGRPLQLPDAGVSVGLTAKRLDIDNWRRLLQPAGAATAIEAPAKPSSPPFVDTISVKTEDLILFGRHYNDADLSISPSAAQWKIRLASRQANGDLQWDVAGRGKLTARFKDIAFDTTTETEALKSGEVISELPALDIVANEFSLGIRHFGRLELLASNDGSIWRLNRIQMSNPYGTLAGKGQWKLSDGKDVTQLQFKIDSSDVGKLLERLGYPGTVRAGTAKLGGRLEWIGPPTLLDYATLSGDMDVAASNGQFMKLDPGAAGKLLGLISLQGLSRRISLDFNDVFSQGFAFDSITGKVAVATGLMRTERLQIDGPSARVTMRGEVDLKQETQRLNVNVQPELGGTAALGVALINPIAGAATWLAHKALQNPLNQMFGFDYLITGKWDDPIVEKISGVAPAKDAPRLPPPTNPTGATSESSSK</sequence>
<evidence type="ECO:0000256" key="2">
    <source>
        <dbReference type="SAM" id="Phobius"/>
    </source>
</evidence>
<dbReference type="PANTHER" id="PTHR38690">
    <property type="entry name" value="PROTEASE-RELATED"/>
    <property type="match status" value="1"/>
</dbReference>
<name>A0A1A8XIG6_9RHOO</name>
<organism evidence="4 5">
    <name type="scientific">Candidatus Propionivibrio aalborgensis</name>
    <dbReference type="NCBI Taxonomy" id="1860101"/>
    <lineage>
        <taxon>Bacteria</taxon>
        <taxon>Pseudomonadati</taxon>
        <taxon>Pseudomonadota</taxon>
        <taxon>Betaproteobacteria</taxon>
        <taxon>Rhodocyclales</taxon>
        <taxon>Rhodocyclaceae</taxon>
        <taxon>Propionivibrio</taxon>
    </lineage>
</organism>
<keyword evidence="5" id="KW-1185">Reference proteome</keyword>
<evidence type="ECO:0000313" key="5">
    <source>
        <dbReference type="Proteomes" id="UP000199600"/>
    </source>
</evidence>
<accession>A0A1A8XIG6</accession>
<evidence type="ECO:0000256" key="1">
    <source>
        <dbReference type="SAM" id="MobiDB-lite"/>
    </source>
</evidence>
<reference evidence="4 5" key="1">
    <citation type="submission" date="2016-06" db="EMBL/GenBank/DDBJ databases">
        <authorList>
            <person name="Kjaerup R.B."/>
            <person name="Dalgaard T.S."/>
            <person name="Juul-Madsen H.R."/>
        </authorList>
    </citation>
    <scope>NUCLEOTIDE SEQUENCE [LARGE SCALE GENOMIC DNA]</scope>
    <source>
        <strain evidence="4">2</strain>
    </source>
</reference>
<dbReference type="EMBL" id="FLQY01000047">
    <property type="protein sequence ID" value="SBT04979.1"/>
    <property type="molecule type" value="Genomic_DNA"/>
</dbReference>
<keyword evidence="2" id="KW-0812">Transmembrane</keyword>
<dbReference type="Pfam" id="PF13116">
    <property type="entry name" value="YhdP"/>
    <property type="match status" value="1"/>
</dbReference>
<keyword evidence="2" id="KW-0472">Membrane</keyword>